<sequence length="121" mass="14160">MESGSLAYHWLHENVEYSTEAPDEAFDWVFLMTGPDWKLIVDSWHQKDDSTREFFAYIVCNGPVLQSREMLLLALNDANANVAQQAAETLQAQREDFSDQFRVLTDRDQRLVEELIEKYEQ</sequence>
<reference evidence="1 2" key="1">
    <citation type="submission" date="2019-02" db="EMBL/GenBank/DDBJ databases">
        <title>Deep-cultivation of Planctomycetes and their phenomic and genomic characterization uncovers novel biology.</title>
        <authorList>
            <person name="Wiegand S."/>
            <person name="Jogler M."/>
            <person name="Boedeker C."/>
            <person name="Pinto D."/>
            <person name="Vollmers J."/>
            <person name="Rivas-Marin E."/>
            <person name="Kohn T."/>
            <person name="Peeters S.H."/>
            <person name="Heuer A."/>
            <person name="Rast P."/>
            <person name="Oberbeckmann S."/>
            <person name="Bunk B."/>
            <person name="Jeske O."/>
            <person name="Meyerdierks A."/>
            <person name="Storesund J.E."/>
            <person name="Kallscheuer N."/>
            <person name="Luecker S."/>
            <person name="Lage O.M."/>
            <person name="Pohl T."/>
            <person name="Merkel B.J."/>
            <person name="Hornburger P."/>
            <person name="Mueller R.-W."/>
            <person name="Bruemmer F."/>
            <person name="Labrenz M."/>
            <person name="Spormann A.M."/>
            <person name="Op den Camp H."/>
            <person name="Overmann J."/>
            <person name="Amann R."/>
            <person name="Jetten M.S.M."/>
            <person name="Mascher T."/>
            <person name="Medema M.H."/>
            <person name="Devos D.P."/>
            <person name="Kaster A.-K."/>
            <person name="Ovreas L."/>
            <person name="Rohde M."/>
            <person name="Galperin M.Y."/>
            <person name="Jogler C."/>
        </authorList>
    </citation>
    <scope>NUCLEOTIDE SEQUENCE [LARGE SCALE GENOMIC DNA]</scope>
    <source>
        <strain evidence="1 2">V22</strain>
    </source>
</reference>
<dbReference type="RefSeq" id="WP_197439726.1">
    <property type="nucleotide sequence ID" value="NZ_CP036316.1"/>
</dbReference>
<keyword evidence="2" id="KW-1185">Reference proteome</keyword>
<dbReference type="KEGG" id="chya:V22_37250"/>
<name>A0A517TDL0_9PLAN</name>
<evidence type="ECO:0000313" key="2">
    <source>
        <dbReference type="Proteomes" id="UP000319976"/>
    </source>
</evidence>
<dbReference type="Proteomes" id="UP000319976">
    <property type="component" value="Chromosome"/>
</dbReference>
<accession>A0A517TDL0</accession>
<dbReference type="AlphaFoldDB" id="A0A517TDL0"/>
<organism evidence="1 2">
    <name type="scientific">Calycomorphotria hydatis</name>
    <dbReference type="NCBI Taxonomy" id="2528027"/>
    <lineage>
        <taxon>Bacteria</taxon>
        <taxon>Pseudomonadati</taxon>
        <taxon>Planctomycetota</taxon>
        <taxon>Planctomycetia</taxon>
        <taxon>Planctomycetales</taxon>
        <taxon>Planctomycetaceae</taxon>
        <taxon>Calycomorphotria</taxon>
    </lineage>
</organism>
<proteinExistence type="predicted"/>
<gene>
    <name evidence="1" type="ORF">V22_37250</name>
</gene>
<evidence type="ECO:0008006" key="3">
    <source>
        <dbReference type="Google" id="ProtNLM"/>
    </source>
</evidence>
<evidence type="ECO:0000313" key="1">
    <source>
        <dbReference type="EMBL" id="QDT66458.1"/>
    </source>
</evidence>
<protein>
    <recommendedName>
        <fullName evidence="3">HEAT repeat domain-containing protein</fullName>
    </recommendedName>
</protein>
<dbReference type="EMBL" id="CP036316">
    <property type="protein sequence ID" value="QDT66458.1"/>
    <property type="molecule type" value="Genomic_DNA"/>
</dbReference>